<evidence type="ECO:0000256" key="1">
    <source>
        <dbReference type="RuleBase" id="RU004003"/>
    </source>
</evidence>
<evidence type="ECO:0000259" key="3">
    <source>
        <dbReference type="Pfam" id="PF00263"/>
    </source>
</evidence>
<dbReference type="GO" id="GO:0009306">
    <property type="term" value="P:protein secretion"/>
    <property type="evidence" value="ECO:0007669"/>
    <property type="project" value="InterPro"/>
</dbReference>
<reference evidence="5 6" key="1">
    <citation type="submission" date="2019-03" db="EMBL/GenBank/DDBJ databases">
        <title>Genomic Encyclopedia of Type Strains, Phase IV (KMG-IV): sequencing the most valuable type-strain genomes for metagenomic binning, comparative biology and taxonomic classification.</title>
        <authorList>
            <person name="Goeker M."/>
        </authorList>
    </citation>
    <scope>NUCLEOTIDE SEQUENCE [LARGE SCALE GENOMIC DNA]</scope>
    <source>
        <strain evidence="5 6">DSM 101688</strain>
    </source>
</reference>
<dbReference type="Pfam" id="PF13629">
    <property type="entry name" value="T2SS-T3SS_pil_N"/>
    <property type="match status" value="1"/>
</dbReference>
<dbReference type="Pfam" id="PF00263">
    <property type="entry name" value="Secretin"/>
    <property type="match status" value="1"/>
</dbReference>
<sequence>MKPKKTVHAGLVLAVFTVATSSLAPARAQAQEVPSYSPTPPRAAPVAPVIPAKLDPQTMPQITPGEVIGVELNKAVAIKVTTPVRNVILADPNIADVIIPGQGVRGAPKRHFVYVVARKIGSTSVMFEDAKGEIILKSEIRVHLDTASLKSAFKDLLPEEKIEVSAHGDSLFLKGFVRSPGVSAKALEIAKRYVPKSLNVVNMLQILGSQQVIMRVRISELQREAVKHLGVNLSVSNQLLRGAVSLATVGATDLSAANFISNPPFGTGSIGLPYKSSAAFSALERQGVIKTLAEPTLTAISGENANFLSGGEFPFPVGLDTNGLPIIKFKEFGIRLDATPTVISKNRINLILSTEVSQLSTDGQVKIGTLTVNSISTRRTQTTVDLPSGGSVMIAGLMKNNESNKIRGLPFLKDLPILGQLFRSESFQRDQTELVIIVTAYLAKSTGNDKPLNLPTDGFASASDMDVYLLGRLNKEYLKKDLPPYVTPLSGPYGYIME</sequence>
<dbReference type="PANTHER" id="PTHR30332:SF17">
    <property type="entry name" value="TYPE IV PILIATION SYSTEM PROTEIN DR_0774-RELATED"/>
    <property type="match status" value="1"/>
</dbReference>
<evidence type="ECO:0000259" key="4">
    <source>
        <dbReference type="Pfam" id="PF13629"/>
    </source>
</evidence>
<dbReference type="InterPro" id="IPR050810">
    <property type="entry name" value="Bact_Secretion_Sys_Channel"/>
</dbReference>
<name>A0A4V2UP02_9PROT</name>
<dbReference type="RefSeq" id="WP_132938006.1">
    <property type="nucleotide sequence ID" value="NZ_CP119676.1"/>
</dbReference>
<dbReference type="EMBL" id="SLZW01000002">
    <property type="protein sequence ID" value="TCS64031.1"/>
    <property type="molecule type" value="Genomic_DNA"/>
</dbReference>
<protein>
    <submittedName>
        <fullName evidence="5">Pilus assembly protein CpaC</fullName>
    </submittedName>
</protein>
<dbReference type="InterPro" id="IPR001775">
    <property type="entry name" value="GspD/PilQ"/>
</dbReference>
<proteinExistence type="inferred from homology"/>
<dbReference type="AlphaFoldDB" id="A0A4V2UP02"/>
<evidence type="ECO:0000256" key="2">
    <source>
        <dbReference type="SAM" id="SignalP"/>
    </source>
</evidence>
<feature type="chain" id="PRO_5020594771" evidence="2">
    <location>
        <begin position="31"/>
        <end position="498"/>
    </location>
</feature>
<feature type="domain" description="Pilus formation protein N-terminal" evidence="4">
    <location>
        <begin position="66"/>
        <end position="142"/>
    </location>
</feature>
<dbReference type="InterPro" id="IPR032789">
    <property type="entry name" value="T2SS-T3SS_pil_N"/>
</dbReference>
<keyword evidence="6" id="KW-1185">Reference proteome</keyword>
<evidence type="ECO:0000313" key="5">
    <source>
        <dbReference type="EMBL" id="TCS64031.1"/>
    </source>
</evidence>
<comment type="caution">
    <text evidence="5">The sequence shown here is derived from an EMBL/GenBank/DDBJ whole genome shotgun (WGS) entry which is preliminary data.</text>
</comment>
<gene>
    <name evidence="5" type="ORF">EDD55_10268</name>
</gene>
<dbReference type="GO" id="GO:0015627">
    <property type="term" value="C:type II protein secretion system complex"/>
    <property type="evidence" value="ECO:0007669"/>
    <property type="project" value="TreeGrafter"/>
</dbReference>
<dbReference type="Proteomes" id="UP000295304">
    <property type="component" value="Unassembled WGS sequence"/>
</dbReference>
<feature type="domain" description="Type II/III secretion system secretin-like" evidence="3">
    <location>
        <begin position="282"/>
        <end position="442"/>
    </location>
</feature>
<dbReference type="OrthoDB" id="9775455at2"/>
<dbReference type="PRINTS" id="PR00811">
    <property type="entry name" value="BCTERIALGSPD"/>
</dbReference>
<organism evidence="5 6">
    <name type="scientific">Varunaivibrio sulfuroxidans</name>
    <dbReference type="NCBI Taxonomy" id="1773489"/>
    <lineage>
        <taxon>Bacteria</taxon>
        <taxon>Pseudomonadati</taxon>
        <taxon>Pseudomonadota</taxon>
        <taxon>Alphaproteobacteria</taxon>
        <taxon>Rhodospirillales</taxon>
        <taxon>Magnetovibrionaceae</taxon>
        <taxon>Varunaivibrio</taxon>
    </lineage>
</organism>
<dbReference type="InterPro" id="IPR004846">
    <property type="entry name" value="T2SS/T3SS_dom"/>
</dbReference>
<keyword evidence="2" id="KW-0732">Signal</keyword>
<dbReference type="PANTHER" id="PTHR30332">
    <property type="entry name" value="PROBABLE GENERAL SECRETION PATHWAY PROTEIN D"/>
    <property type="match status" value="1"/>
</dbReference>
<comment type="similarity">
    <text evidence="1">Belongs to the bacterial secretin family.</text>
</comment>
<feature type="signal peptide" evidence="2">
    <location>
        <begin position="1"/>
        <end position="30"/>
    </location>
</feature>
<accession>A0A4V2UP02</accession>
<evidence type="ECO:0000313" key="6">
    <source>
        <dbReference type="Proteomes" id="UP000295304"/>
    </source>
</evidence>